<dbReference type="VEuPathDB" id="FungiDB:PHYBLDRAFT_139710"/>
<feature type="region of interest" description="Disordered" evidence="1">
    <location>
        <begin position="1"/>
        <end position="28"/>
    </location>
</feature>
<gene>
    <name evidence="2" type="ORF">PHYBLDRAFT_139710</name>
</gene>
<evidence type="ECO:0000256" key="1">
    <source>
        <dbReference type="SAM" id="MobiDB-lite"/>
    </source>
</evidence>
<proteinExistence type="predicted"/>
<dbReference type="InParanoid" id="A0A162V3G2"/>
<accession>A0A162V3G2</accession>
<feature type="compositionally biased region" description="Polar residues" evidence="1">
    <location>
        <begin position="1"/>
        <end position="12"/>
    </location>
</feature>
<dbReference type="AlphaFoldDB" id="A0A162V3G2"/>
<organism evidence="2 3">
    <name type="scientific">Phycomyces blakesleeanus (strain ATCC 8743b / DSM 1359 / FGSC 10004 / NBRC 33097 / NRRL 1555)</name>
    <dbReference type="NCBI Taxonomy" id="763407"/>
    <lineage>
        <taxon>Eukaryota</taxon>
        <taxon>Fungi</taxon>
        <taxon>Fungi incertae sedis</taxon>
        <taxon>Mucoromycota</taxon>
        <taxon>Mucoromycotina</taxon>
        <taxon>Mucoromycetes</taxon>
        <taxon>Mucorales</taxon>
        <taxon>Phycomycetaceae</taxon>
        <taxon>Phycomyces</taxon>
    </lineage>
</organism>
<evidence type="ECO:0000313" key="3">
    <source>
        <dbReference type="Proteomes" id="UP000077315"/>
    </source>
</evidence>
<reference evidence="3" key="1">
    <citation type="submission" date="2015-06" db="EMBL/GenBank/DDBJ databases">
        <title>Expansion of signal transduction pathways in fungi by whole-genome duplication.</title>
        <authorList>
            <consortium name="DOE Joint Genome Institute"/>
            <person name="Corrochano L.M."/>
            <person name="Kuo A."/>
            <person name="Marcet-Houben M."/>
            <person name="Polaino S."/>
            <person name="Salamov A."/>
            <person name="Villalobos J.M."/>
            <person name="Alvarez M.I."/>
            <person name="Avalos J."/>
            <person name="Benito E.P."/>
            <person name="Benoit I."/>
            <person name="Burger G."/>
            <person name="Camino L.P."/>
            <person name="Canovas D."/>
            <person name="Cerda-Olmedo E."/>
            <person name="Cheng J.-F."/>
            <person name="Dominguez A."/>
            <person name="Elias M."/>
            <person name="Eslava A.P."/>
            <person name="Glaser F."/>
            <person name="Grimwood J."/>
            <person name="Gutierrez G."/>
            <person name="Heitman J."/>
            <person name="Henrissat B."/>
            <person name="Iturriaga E.A."/>
            <person name="Lang B.F."/>
            <person name="Lavin J.L."/>
            <person name="Lee S."/>
            <person name="Li W."/>
            <person name="Lindquist E."/>
            <person name="Lopez-Garcia S."/>
            <person name="Luque E.M."/>
            <person name="Marcos A.T."/>
            <person name="Martin J."/>
            <person name="McCluskey K."/>
            <person name="Medina H.R."/>
            <person name="Miralles-Duran A."/>
            <person name="Miyazaki A."/>
            <person name="Munoz-Torres E."/>
            <person name="Oguiza J.A."/>
            <person name="Ohm R."/>
            <person name="Olmedo M."/>
            <person name="Orejas M."/>
            <person name="Ortiz-Castellanos L."/>
            <person name="Pisabarro A.G."/>
            <person name="Rodriguez-Romero J."/>
            <person name="Ruiz-Herrera J."/>
            <person name="Ruiz-Vazquez R."/>
            <person name="Sanz C."/>
            <person name="Schackwitz W."/>
            <person name="Schmutz J."/>
            <person name="Shahriari M."/>
            <person name="Shelest E."/>
            <person name="Silva-Franco F."/>
            <person name="Soanes D."/>
            <person name="Syed K."/>
            <person name="Tagua V.G."/>
            <person name="Talbot N.J."/>
            <person name="Thon M."/>
            <person name="De vries R.P."/>
            <person name="Wiebenga A."/>
            <person name="Yadav J.S."/>
            <person name="Braun E.L."/>
            <person name="Baker S."/>
            <person name="Garre V."/>
            <person name="Horwitz B."/>
            <person name="Torres-Martinez S."/>
            <person name="Idnurm A."/>
            <person name="Herrera-Estrella A."/>
            <person name="Gabaldon T."/>
            <person name="Grigoriev I.V."/>
        </authorList>
    </citation>
    <scope>NUCLEOTIDE SEQUENCE [LARGE SCALE GENOMIC DNA]</scope>
    <source>
        <strain evidence="3">NRRL 1555(-)</strain>
    </source>
</reference>
<name>A0A162V3G2_PHYB8</name>
<protein>
    <submittedName>
        <fullName evidence="2">Uncharacterized protein</fullName>
    </submittedName>
</protein>
<feature type="region of interest" description="Disordered" evidence="1">
    <location>
        <begin position="177"/>
        <end position="201"/>
    </location>
</feature>
<dbReference type="Proteomes" id="UP000077315">
    <property type="component" value="Unassembled WGS sequence"/>
</dbReference>
<keyword evidence="3" id="KW-1185">Reference proteome</keyword>
<sequence>MSNNQSEMQYRTPSPLPHQMGSPKCPPTPTTIRTRPLCNRELLHKCVPLVEKKEWIETISNTSPRKQSEGSVTADSMETQFPNTLDPHMDAYGILDTQEHPPRHLFSPLFKDISHPDHPSPIQSSLILPSCVHLAQSSTATFSEWKLINQDENPFLNTDTAFNRECSSIHTRSSLAAYSTENQPLKPINQSRPKQKGASRSNIAIRRLLGRHVDSDTSWSTRLRPRVNRHILS</sequence>
<evidence type="ECO:0000313" key="2">
    <source>
        <dbReference type="EMBL" id="OAD79682.1"/>
    </source>
</evidence>
<dbReference type="GeneID" id="28991180"/>
<dbReference type="RefSeq" id="XP_018297722.1">
    <property type="nucleotide sequence ID" value="XM_018430274.1"/>
</dbReference>
<dbReference type="EMBL" id="KV440972">
    <property type="protein sequence ID" value="OAD79682.1"/>
    <property type="molecule type" value="Genomic_DNA"/>
</dbReference>